<gene>
    <name evidence="1" type="ORF">SAMN05421785_102208</name>
</gene>
<dbReference type="OrthoDB" id="9863258at2"/>
<sequence length="99" mass="11358">MSKETLIQYEYGAMSSKYSLQAKNKLTAYAAMCVHFQSSAHLIAIYSPIECKEDSWLNPSGQISERLDEIFGGKDSFDKYFEENIQEIKKSYNSIKQIV</sequence>
<organism evidence="1 2">
    <name type="scientific">Chryseobacterium gambrini</name>
    <dbReference type="NCBI Taxonomy" id="373672"/>
    <lineage>
        <taxon>Bacteria</taxon>
        <taxon>Pseudomonadati</taxon>
        <taxon>Bacteroidota</taxon>
        <taxon>Flavobacteriia</taxon>
        <taxon>Flavobacteriales</taxon>
        <taxon>Weeksellaceae</taxon>
        <taxon>Chryseobacterium group</taxon>
        <taxon>Chryseobacterium</taxon>
    </lineage>
</organism>
<name>A0A1N7LFY3_9FLAO</name>
<dbReference type="EMBL" id="FTOV01000002">
    <property type="protein sequence ID" value="SIS72704.1"/>
    <property type="molecule type" value="Genomic_DNA"/>
</dbReference>
<dbReference type="Proteomes" id="UP000185781">
    <property type="component" value="Unassembled WGS sequence"/>
</dbReference>
<accession>A0A1N7LFY3</accession>
<evidence type="ECO:0000313" key="2">
    <source>
        <dbReference type="Proteomes" id="UP000185781"/>
    </source>
</evidence>
<proteinExistence type="predicted"/>
<reference evidence="1 2" key="1">
    <citation type="submission" date="2017-01" db="EMBL/GenBank/DDBJ databases">
        <authorList>
            <person name="Mah S.A."/>
            <person name="Swanson W.J."/>
            <person name="Moy G.W."/>
            <person name="Vacquier V.D."/>
        </authorList>
    </citation>
    <scope>NUCLEOTIDE SEQUENCE [LARGE SCALE GENOMIC DNA]</scope>
    <source>
        <strain evidence="1 2">DSM 18014</strain>
    </source>
</reference>
<evidence type="ECO:0000313" key="1">
    <source>
        <dbReference type="EMBL" id="SIS72704.1"/>
    </source>
</evidence>
<dbReference type="STRING" id="373672.SAMN05421785_102208"/>
<protein>
    <submittedName>
        <fullName evidence="1">Uncharacterized protein</fullName>
    </submittedName>
</protein>
<dbReference type="AlphaFoldDB" id="A0A1N7LFY3"/>
<dbReference type="RefSeq" id="WP_027380891.1">
    <property type="nucleotide sequence ID" value="NZ_FTOV01000002.1"/>
</dbReference>